<proteinExistence type="predicted"/>
<keyword evidence="3" id="KW-1185">Reference proteome</keyword>
<dbReference type="SMART" id="SM00829">
    <property type="entry name" value="PKS_ER"/>
    <property type="match status" value="1"/>
</dbReference>
<comment type="caution">
    <text evidence="2">The sequence shown here is derived from an EMBL/GenBank/DDBJ whole genome shotgun (WGS) entry which is preliminary data.</text>
</comment>
<dbReference type="PANTHER" id="PTHR43677:SF11">
    <property type="entry name" value="ZINC-CONTAINING ALCOHOL DEHYDROGENASE"/>
    <property type="match status" value="1"/>
</dbReference>
<feature type="domain" description="Enoyl reductase (ER)" evidence="1">
    <location>
        <begin position="15"/>
        <end position="322"/>
    </location>
</feature>
<gene>
    <name evidence="2" type="ORF">Gocc_2228</name>
</gene>
<reference evidence="2 3" key="1">
    <citation type="submission" date="2018-07" db="EMBL/GenBank/DDBJ databases">
        <title>High-quality-draft genome sequence of Gaiella occulta.</title>
        <authorList>
            <person name="Severino R."/>
            <person name="Froufe H.J.C."/>
            <person name="Rainey F.A."/>
            <person name="Barroso C."/>
            <person name="Albuquerque L."/>
            <person name="Lobo-Da-Cunha A."/>
            <person name="Da Costa M.S."/>
            <person name="Egas C."/>
        </authorList>
    </citation>
    <scope>NUCLEOTIDE SEQUENCE [LARGE SCALE GENOMIC DNA]</scope>
    <source>
        <strain evidence="2 3">F2-233</strain>
    </source>
</reference>
<dbReference type="Proteomes" id="UP000254134">
    <property type="component" value="Unassembled WGS sequence"/>
</dbReference>
<dbReference type="GO" id="GO:0016491">
    <property type="term" value="F:oxidoreductase activity"/>
    <property type="evidence" value="ECO:0007669"/>
    <property type="project" value="InterPro"/>
</dbReference>
<dbReference type="Gene3D" id="3.90.180.10">
    <property type="entry name" value="Medium-chain alcohol dehydrogenases, catalytic domain"/>
    <property type="match status" value="1"/>
</dbReference>
<dbReference type="EMBL" id="QQZY01000005">
    <property type="protein sequence ID" value="RDI74131.1"/>
    <property type="molecule type" value="Genomic_DNA"/>
</dbReference>
<dbReference type="SUPFAM" id="SSF50129">
    <property type="entry name" value="GroES-like"/>
    <property type="match status" value="1"/>
</dbReference>
<dbReference type="RefSeq" id="WP_147281280.1">
    <property type="nucleotide sequence ID" value="NZ_QQZY01000005.1"/>
</dbReference>
<dbReference type="InterPro" id="IPR013149">
    <property type="entry name" value="ADH-like_C"/>
</dbReference>
<name>A0A7M2YVG5_9ACTN</name>
<dbReference type="InterPro" id="IPR020843">
    <property type="entry name" value="ER"/>
</dbReference>
<evidence type="ECO:0000313" key="2">
    <source>
        <dbReference type="EMBL" id="RDI74131.1"/>
    </source>
</evidence>
<dbReference type="Pfam" id="PF00107">
    <property type="entry name" value="ADH_zinc_N"/>
    <property type="match status" value="1"/>
</dbReference>
<organism evidence="2 3">
    <name type="scientific">Gaiella occulta</name>
    <dbReference type="NCBI Taxonomy" id="1002870"/>
    <lineage>
        <taxon>Bacteria</taxon>
        <taxon>Bacillati</taxon>
        <taxon>Actinomycetota</taxon>
        <taxon>Thermoleophilia</taxon>
        <taxon>Gaiellales</taxon>
        <taxon>Gaiellaceae</taxon>
        <taxon>Gaiella</taxon>
    </lineage>
</organism>
<accession>A0A7M2YVG5</accession>
<reference evidence="3" key="2">
    <citation type="journal article" date="2019" name="MicrobiologyOpen">
        <title>High-quality draft genome sequence of Gaiella occulta isolated from a 150 meter deep mineral water borehole and comparison with the genome sequences of other deep-branching lineages of the phylum Actinobacteria.</title>
        <authorList>
            <person name="Severino R."/>
            <person name="Froufe H.J.C."/>
            <person name="Barroso C."/>
            <person name="Albuquerque L."/>
            <person name="Lobo-da-Cunha A."/>
            <person name="da Costa M.S."/>
            <person name="Egas C."/>
        </authorList>
    </citation>
    <scope>NUCLEOTIDE SEQUENCE [LARGE SCALE GENOMIC DNA]</scope>
    <source>
        <strain evidence="3">F2-233</strain>
    </source>
</reference>
<dbReference type="Gene3D" id="3.40.50.720">
    <property type="entry name" value="NAD(P)-binding Rossmann-like Domain"/>
    <property type="match status" value="1"/>
</dbReference>
<protein>
    <submittedName>
        <fullName evidence="2">NADPH:quinone reductase/Zn-dependent oxidoreductase-related protein</fullName>
    </submittedName>
</protein>
<evidence type="ECO:0000313" key="3">
    <source>
        <dbReference type="Proteomes" id="UP000254134"/>
    </source>
</evidence>
<dbReference type="PANTHER" id="PTHR43677">
    <property type="entry name" value="SHORT-CHAIN DEHYDROGENASE/REDUCTASE"/>
    <property type="match status" value="1"/>
</dbReference>
<dbReference type="InterPro" id="IPR011032">
    <property type="entry name" value="GroES-like_sf"/>
</dbReference>
<dbReference type="InterPro" id="IPR036291">
    <property type="entry name" value="NAD(P)-bd_dom_sf"/>
</dbReference>
<dbReference type="SUPFAM" id="SSF51735">
    <property type="entry name" value="NAD(P)-binding Rossmann-fold domains"/>
    <property type="match status" value="1"/>
</dbReference>
<sequence length="324" mass="32485">MARTGEGLTAAVRAAQITELGRPPTMGEAPDPAAETLVEVLAAPLNPIDIAVGSGRFYGGYPPLPFVPGCECVGRLRGSGELVWTHGGGLGVSRDGTMAALASAGALVVPVPTGADPAVAAALGIAGLAGWLPVAWRSPVREGETVLVLGATGTAGLVAVQGAKLLGAGRVVAAGRSEAALERAFEAGADVTVKLDAHGDLAAALREACGGEGPQLVIDPLWGEPAVAAAEAAAPGARIVNLGQSAGAAASLTSAAVRGKQLEILGYSSFAVPLDVIAEHFRRLVDHAVAGRIVIEVECVPLDGIADAWRRQEEGAGRKLVIVP</sequence>
<evidence type="ECO:0000259" key="1">
    <source>
        <dbReference type="SMART" id="SM00829"/>
    </source>
</evidence>
<dbReference type="InterPro" id="IPR051397">
    <property type="entry name" value="Zn-ADH-like_protein"/>
</dbReference>
<dbReference type="OrthoDB" id="4330785at2"/>
<dbReference type="AlphaFoldDB" id="A0A7M2YVG5"/>